<feature type="domain" description="HTH tetR-type" evidence="4">
    <location>
        <begin position="8"/>
        <end position="68"/>
    </location>
</feature>
<evidence type="ECO:0000313" key="5">
    <source>
        <dbReference type="EMBL" id="ACA37797.1"/>
    </source>
</evidence>
<dbReference type="InterPro" id="IPR050624">
    <property type="entry name" value="HTH-type_Tx_Regulator"/>
</dbReference>
<dbReference type="GO" id="GO:0003677">
    <property type="term" value="F:DNA binding"/>
    <property type="evidence" value="ECO:0007669"/>
    <property type="project" value="UniProtKB-UniRule"/>
</dbReference>
<dbReference type="HOGENOM" id="CLU_069356_12_2_9"/>
<dbReference type="SUPFAM" id="SSF46689">
    <property type="entry name" value="Homeodomain-like"/>
    <property type="match status" value="1"/>
</dbReference>
<dbReference type="Proteomes" id="UP000002164">
    <property type="component" value="Chromosome"/>
</dbReference>
<dbReference type="SUPFAM" id="SSF48498">
    <property type="entry name" value="Tetracyclin repressor-like, C-terminal domain"/>
    <property type="match status" value="1"/>
</dbReference>
<keyword evidence="1" id="KW-0678">Repressor</keyword>
<evidence type="ECO:0000256" key="3">
    <source>
        <dbReference type="PROSITE-ProRule" id="PRU00335"/>
    </source>
</evidence>
<evidence type="ECO:0000313" key="6">
    <source>
        <dbReference type="Proteomes" id="UP000002164"/>
    </source>
</evidence>
<dbReference type="PROSITE" id="PS50977">
    <property type="entry name" value="HTH_TETR_2"/>
    <property type="match status" value="1"/>
</dbReference>
<dbReference type="AlphaFoldDB" id="B1HT43"/>
<dbReference type="KEGG" id="lsp:Bsph_0163"/>
<keyword evidence="2 3" id="KW-0238">DNA-binding</keyword>
<name>B1HT43_LYSSC</name>
<evidence type="ECO:0000259" key="4">
    <source>
        <dbReference type="PROSITE" id="PS50977"/>
    </source>
</evidence>
<dbReference type="PANTHER" id="PTHR43479:SF8">
    <property type="entry name" value="TRANSCRIPTIONAL REGULATOR, TETR FAMILY"/>
    <property type="match status" value="1"/>
</dbReference>
<dbReference type="EnsemblBacteria" id="ACA37797">
    <property type="protein sequence ID" value="ACA37797"/>
    <property type="gene ID" value="Bsph_0163"/>
</dbReference>
<dbReference type="InterPro" id="IPR001647">
    <property type="entry name" value="HTH_TetR"/>
</dbReference>
<dbReference type="Pfam" id="PF00440">
    <property type="entry name" value="TetR_N"/>
    <property type="match status" value="1"/>
</dbReference>
<reference evidence="5 6" key="1">
    <citation type="journal article" date="2008" name="J. Bacteriol.">
        <title>Complete genome sequence of the mosquitocidal bacterium Bacillus sphaericus C3-41 and comparison with those of closely related Bacillus species.</title>
        <authorList>
            <person name="Hu X."/>
            <person name="Fan W."/>
            <person name="Han B."/>
            <person name="Liu H."/>
            <person name="Zheng D."/>
            <person name="Li Q."/>
            <person name="Dong W."/>
            <person name="Yan J."/>
            <person name="Gao M."/>
            <person name="Berry C."/>
            <person name="Yuan Z."/>
        </authorList>
    </citation>
    <scope>NUCLEOTIDE SEQUENCE [LARGE SCALE GENOMIC DNA]</scope>
    <source>
        <strain evidence="5 6">C3-41</strain>
    </source>
</reference>
<sequence length="199" mass="22759">MAKVRDIMSKEEKIIQAAIEVFREKGIEKTKVSDIVKAAGIAQGTFYLYFPSRLSVMPAIAKNMVERIIATVEEGVSDHKPFEQQLEEVVEMIFLITKEYGDIVALIYAGIAQTEHLKEWENIYSPYYHWMSNFLLTAQQQGVIRDSINPSRSAKLIIGLIESAAEQIYLFDDSKDETMQQLKLELLDFLYHALGLRHA</sequence>
<gene>
    <name evidence="5" type="ordered locus">Bsph_0163</name>
</gene>
<dbReference type="InterPro" id="IPR009057">
    <property type="entry name" value="Homeodomain-like_sf"/>
</dbReference>
<proteinExistence type="predicted"/>
<dbReference type="Pfam" id="PF17934">
    <property type="entry name" value="TetR_C_26"/>
    <property type="match status" value="1"/>
</dbReference>
<dbReference type="Gene3D" id="1.10.357.10">
    <property type="entry name" value="Tetracycline Repressor, domain 2"/>
    <property type="match status" value="1"/>
</dbReference>
<evidence type="ECO:0000256" key="1">
    <source>
        <dbReference type="ARBA" id="ARBA00022491"/>
    </source>
</evidence>
<dbReference type="InterPro" id="IPR041603">
    <property type="entry name" value="YvdT_C"/>
</dbReference>
<organism evidence="5 6">
    <name type="scientific">Lysinibacillus sphaericus (strain C3-41)</name>
    <dbReference type="NCBI Taxonomy" id="444177"/>
    <lineage>
        <taxon>Bacteria</taxon>
        <taxon>Bacillati</taxon>
        <taxon>Bacillota</taxon>
        <taxon>Bacilli</taxon>
        <taxon>Bacillales</taxon>
        <taxon>Bacillaceae</taxon>
        <taxon>Lysinibacillus</taxon>
    </lineage>
</organism>
<accession>B1HT43</accession>
<feature type="DNA-binding region" description="H-T-H motif" evidence="3">
    <location>
        <begin position="31"/>
        <end position="50"/>
    </location>
</feature>
<dbReference type="PANTHER" id="PTHR43479">
    <property type="entry name" value="ACREF/ENVCD OPERON REPRESSOR-RELATED"/>
    <property type="match status" value="1"/>
</dbReference>
<evidence type="ECO:0000256" key="2">
    <source>
        <dbReference type="ARBA" id="ARBA00023125"/>
    </source>
</evidence>
<protein>
    <submittedName>
        <fullName evidence="5">Transcriptional regulator, TetR family</fullName>
    </submittedName>
</protein>
<dbReference type="EMBL" id="CP000817">
    <property type="protein sequence ID" value="ACA37797.1"/>
    <property type="molecule type" value="Genomic_DNA"/>
</dbReference>
<dbReference type="PRINTS" id="PR00455">
    <property type="entry name" value="HTHTETR"/>
</dbReference>
<dbReference type="InterPro" id="IPR036271">
    <property type="entry name" value="Tet_transcr_reg_TetR-rel_C_sf"/>
</dbReference>